<comment type="caution">
    <text evidence="1">The sequence shown here is derived from an EMBL/GenBank/DDBJ whole genome shotgun (WGS) entry which is preliminary data.</text>
</comment>
<sequence>MELNRMRMTELGYQKMANALFGSYKKRKTKHTMEAKNMRARGNLSDEDYQQPEDAPEDEDDDEDTFSYTDDEELVSD</sequence>
<name>A0ACC0P0F1_RHOML</name>
<dbReference type="Proteomes" id="UP001062846">
    <property type="component" value="Chromosome 4"/>
</dbReference>
<keyword evidence="2" id="KW-1185">Reference proteome</keyword>
<evidence type="ECO:0000313" key="2">
    <source>
        <dbReference type="Proteomes" id="UP001062846"/>
    </source>
</evidence>
<evidence type="ECO:0000313" key="1">
    <source>
        <dbReference type="EMBL" id="KAI8558636.1"/>
    </source>
</evidence>
<dbReference type="EMBL" id="CM046391">
    <property type="protein sequence ID" value="KAI8558636.1"/>
    <property type="molecule type" value="Genomic_DNA"/>
</dbReference>
<protein>
    <submittedName>
        <fullName evidence="1">Uncharacterized protein</fullName>
    </submittedName>
</protein>
<gene>
    <name evidence="1" type="ORF">RHMOL_Rhmol04G0111700</name>
</gene>
<organism evidence="1 2">
    <name type="scientific">Rhododendron molle</name>
    <name type="common">Chinese azalea</name>
    <name type="synonym">Azalea mollis</name>
    <dbReference type="NCBI Taxonomy" id="49168"/>
    <lineage>
        <taxon>Eukaryota</taxon>
        <taxon>Viridiplantae</taxon>
        <taxon>Streptophyta</taxon>
        <taxon>Embryophyta</taxon>
        <taxon>Tracheophyta</taxon>
        <taxon>Spermatophyta</taxon>
        <taxon>Magnoliopsida</taxon>
        <taxon>eudicotyledons</taxon>
        <taxon>Gunneridae</taxon>
        <taxon>Pentapetalae</taxon>
        <taxon>asterids</taxon>
        <taxon>Ericales</taxon>
        <taxon>Ericaceae</taxon>
        <taxon>Ericoideae</taxon>
        <taxon>Rhodoreae</taxon>
        <taxon>Rhododendron</taxon>
    </lineage>
</organism>
<accession>A0ACC0P0F1</accession>
<proteinExistence type="predicted"/>
<reference evidence="1" key="1">
    <citation type="submission" date="2022-02" db="EMBL/GenBank/DDBJ databases">
        <title>Plant Genome Project.</title>
        <authorList>
            <person name="Zhang R.-G."/>
        </authorList>
    </citation>
    <scope>NUCLEOTIDE SEQUENCE</scope>
    <source>
        <strain evidence="1">AT1</strain>
    </source>
</reference>